<sequence>LSCRPIRRLSFLVLTLNGVLDIGHIRDTASNTLEKHNPTHSIKPLHSIKDTHCPQQPHIPSSSSSS</sequence>
<reference evidence="3" key="1">
    <citation type="submission" date="2022-12" db="EMBL/GenBank/DDBJ databases">
        <title>Genome assemblies of Blomia tropicalis.</title>
        <authorList>
            <person name="Cui Y."/>
        </authorList>
    </citation>
    <scope>NUCLEOTIDE SEQUENCE</scope>
    <source>
        <tissue evidence="3">Adult mites</tissue>
    </source>
</reference>
<protein>
    <submittedName>
        <fullName evidence="3">Uncharacterized protein</fullName>
    </submittedName>
</protein>
<accession>A0A9Q0M9Q3</accession>
<comment type="caution">
    <text evidence="3">The sequence shown here is derived from an EMBL/GenBank/DDBJ whole genome shotgun (WGS) entry which is preliminary data.</text>
</comment>
<feature type="chain" id="PRO_5040367921" evidence="2">
    <location>
        <begin position="22"/>
        <end position="66"/>
    </location>
</feature>
<feature type="non-terminal residue" evidence="3">
    <location>
        <position position="1"/>
    </location>
</feature>
<evidence type="ECO:0000256" key="2">
    <source>
        <dbReference type="SAM" id="SignalP"/>
    </source>
</evidence>
<feature type="signal peptide" evidence="2">
    <location>
        <begin position="1"/>
        <end position="21"/>
    </location>
</feature>
<name>A0A9Q0M9Q3_BLOTA</name>
<dbReference type="EMBL" id="JAPWDV010000001">
    <property type="protein sequence ID" value="KAJ6221519.1"/>
    <property type="molecule type" value="Genomic_DNA"/>
</dbReference>
<organism evidence="3 4">
    <name type="scientific">Blomia tropicalis</name>
    <name type="common">Mite</name>
    <dbReference type="NCBI Taxonomy" id="40697"/>
    <lineage>
        <taxon>Eukaryota</taxon>
        <taxon>Metazoa</taxon>
        <taxon>Ecdysozoa</taxon>
        <taxon>Arthropoda</taxon>
        <taxon>Chelicerata</taxon>
        <taxon>Arachnida</taxon>
        <taxon>Acari</taxon>
        <taxon>Acariformes</taxon>
        <taxon>Sarcoptiformes</taxon>
        <taxon>Astigmata</taxon>
        <taxon>Glycyphagoidea</taxon>
        <taxon>Echimyopodidae</taxon>
        <taxon>Blomia</taxon>
    </lineage>
</organism>
<dbReference type="AlphaFoldDB" id="A0A9Q0M9Q3"/>
<keyword evidence="4" id="KW-1185">Reference proteome</keyword>
<evidence type="ECO:0000313" key="4">
    <source>
        <dbReference type="Proteomes" id="UP001142055"/>
    </source>
</evidence>
<gene>
    <name evidence="3" type="ORF">RDWZM_000064</name>
</gene>
<proteinExistence type="predicted"/>
<dbReference type="Proteomes" id="UP001142055">
    <property type="component" value="Chromosome 1"/>
</dbReference>
<keyword evidence="2" id="KW-0732">Signal</keyword>
<evidence type="ECO:0000256" key="1">
    <source>
        <dbReference type="SAM" id="MobiDB-lite"/>
    </source>
</evidence>
<evidence type="ECO:0000313" key="3">
    <source>
        <dbReference type="EMBL" id="KAJ6221519.1"/>
    </source>
</evidence>
<feature type="region of interest" description="Disordered" evidence="1">
    <location>
        <begin position="30"/>
        <end position="66"/>
    </location>
</feature>